<organism evidence="1 2">
    <name type="scientific">Rhododendron molle</name>
    <name type="common">Chinese azalea</name>
    <name type="synonym">Azalea mollis</name>
    <dbReference type="NCBI Taxonomy" id="49168"/>
    <lineage>
        <taxon>Eukaryota</taxon>
        <taxon>Viridiplantae</taxon>
        <taxon>Streptophyta</taxon>
        <taxon>Embryophyta</taxon>
        <taxon>Tracheophyta</taxon>
        <taxon>Spermatophyta</taxon>
        <taxon>Magnoliopsida</taxon>
        <taxon>eudicotyledons</taxon>
        <taxon>Gunneridae</taxon>
        <taxon>Pentapetalae</taxon>
        <taxon>asterids</taxon>
        <taxon>Ericales</taxon>
        <taxon>Ericaceae</taxon>
        <taxon>Ericoideae</taxon>
        <taxon>Rhodoreae</taxon>
        <taxon>Rhododendron</taxon>
    </lineage>
</organism>
<sequence length="395" mass="44357">MLHSSFFDQYKESSNASFFDQHGADAWKGTLLILLHLPFCSSSFACAHWFVRYAVVDVLITYFTDTWKEHNLPNAVAMVNLQEGLSSVLVLPMTYISDNHVSPLKVILCSTAAYIMGMVMLCISAFHPIPGDKTGMYFIPAVILISVGKAGGMPILEGFLVGQLTAHEPRLEKNEGRVIARKDVWWITASLLCALSTPWILGNADWPVKFIWSTSVTGIGCLLFSCCIPLYHSVAWRVEIRRLRVIVEKGLCVNEDDHAVIPMSILLLAPQFCLLGLMEGIGKQGLDLFFEVQVTDVPMEKYGSELNEAVIGFGSFLNALLVYGLKSWFRDTLNYGLKSWFRDTLNCSHLDNYFQMLMVLSFVNVGYYWFVSTFYWGRKETKDDVEAEETGVGAV</sequence>
<evidence type="ECO:0000313" key="2">
    <source>
        <dbReference type="Proteomes" id="UP001062846"/>
    </source>
</evidence>
<accession>A0ACC0N657</accession>
<name>A0ACC0N657_RHOML</name>
<keyword evidence="2" id="KW-1185">Reference proteome</keyword>
<reference evidence="1" key="1">
    <citation type="submission" date="2022-02" db="EMBL/GenBank/DDBJ databases">
        <title>Plant Genome Project.</title>
        <authorList>
            <person name="Zhang R.-G."/>
        </authorList>
    </citation>
    <scope>NUCLEOTIDE SEQUENCE</scope>
    <source>
        <strain evidence="1">AT1</strain>
    </source>
</reference>
<dbReference type="Proteomes" id="UP001062846">
    <property type="component" value="Chromosome 7"/>
</dbReference>
<dbReference type="EMBL" id="CM046394">
    <property type="protein sequence ID" value="KAI8548812.1"/>
    <property type="molecule type" value="Genomic_DNA"/>
</dbReference>
<protein>
    <submittedName>
        <fullName evidence="1">Uncharacterized protein</fullName>
    </submittedName>
</protein>
<proteinExistence type="predicted"/>
<evidence type="ECO:0000313" key="1">
    <source>
        <dbReference type="EMBL" id="KAI8548812.1"/>
    </source>
</evidence>
<gene>
    <name evidence="1" type="ORF">RHMOL_Rhmol07G0303800</name>
</gene>
<comment type="caution">
    <text evidence="1">The sequence shown here is derived from an EMBL/GenBank/DDBJ whole genome shotgun (WGS) entry which is preliminary data.</text>
</comment>